<dbReference type="GO" id="GO:0008270">
    <property type="term" value="F:zinc ion binding"/>
    <property type="evidence" value="ECO:0007669"/>
    <property type="project" value="UniProtKB-KW"/>
</dbReference>
<dbReference type="EMBL" id="KN831773">
    <property type="protein sequence ID" value="KIM44831.1"/>
    <property type="molecule type" value="Genomic_DNA"/>
</dbReference>
<feature type="compositionally biased region" description="Low complexity" evidence="5">
    <location>
        <begin position="117"/>
        <end position="130"/>
    </location>
</feature>
<dbReference type="SUPFAM" id="SSF57850">
    <property type="entry name" value="RING/U-box"/>
    <property type="match status" value="1"/>
</dbReference>
<organism evidence="7 8">
    <name type="scientific">Hebeloma cylindrosporum</name>
    <dbReference type="NCBI Taxonomy" id="76867"/>
    <lineage>
        <taxon>Eukaryota</taxon>
        <taxon>Fungi</taxon>
        <taxon>Dikarya</taxon>
        <taxon>Basidiomycota</taxon>
        <taxon>Agaricomycotina</taxon>
        <taxon>Agaricomycetes</taxon>
        <taxon>Agaricomycetidae</taxon>
        <taxon>Agaricales</taxon>
        <taxon>Agaricineae</taxon>
        <taxon>Hymenogastraceae</taxon>
        <taxon>Hebeloma</taxon>
    </lineage>
</organism>
<evidence type="ECO:0000313" key="7">
    <source>
        <dbReference type="EMBL" id="KIM44831.1"/>
    </source>
</evidence>
<keyword evidence="3" id="KW-0862">Zinc</keyword>
<dbReference type="HOGENOM" id="CLU_030109_0_0_1"/>
<reference evidence="7 8" key="1">
    <citation type="submission" date="2014-04" db="EMBL/GenBank/DDBJ databases">
        <authorList>
            <consortium name="DOE Joint Genome Institute"/>
            <person name="Kuo A."/>
            <person name="Gay G."/>
            <person name="Dore J."/>
            <person name="Kohler A."/>
            <person name="Nagy L.G."/>
            <person name="Floudas D."/>
            <person name="Copeland A."/>
            <person name="Barry K.W."/>
            <person name="Cichocki N."/>
            <person name="Veneault-Fourrey C."/>
            <person name="LaButti K."/>
            <person name="Lindquist E.A."/>
            <person name="Lipzen A."/>
            <person name="Lundell T."/>
            <person name="Morin E."/>
            <person name="Murat C."/>
            <person name="Sun H."/>
            <person name="Tunlid A."/>
            <person name="Henrissat B."/>
            <person name="Grigoriev I.V."/>
            <person name="Hibbett D.S."/>
            <person name="Martin F."/>
            <person name="Nordberg H.P."/>
            <person name="Cantor M.N."/>
            <person name="Hua S.X."/>
        </authorList>
    </citation>
    <scope>NUCLEOTIDE SEQUENCE [LARGE SCALE GENOMIC DNA]</scope>
    <source>
        <strain evidence="8">h7</strain>
    </source>
</reference>
<dbReference type="OrthoDB" id="6105938at2759"/>
<keyword evidence="8" id="KW-1185">Reference proteome</keyword>
<sequence length="623" mass="69435">MADGYPRRDTRTYSILEAMKRSGSGVVRRRVAQISQPSPSSSGIPLETHKPSTGDAMYPSSSHSSQRHAREIRNKPDTMSVPAFLTSNPSRSLKRKKSQPSTSQATDRIENRYPIKSSITLSSAYASSSTEAHPPMELGTHPPSTSNRKGKSPMSRHQSHRHDTRLASAQNIHDNTDPSSEEPVFRGPLAVAEYERLKKEIESLKESLHEMKSSSKKQTKTLEDTKAELSTAILAGKEKESELSILKGKNAKNEELLSCIESSIQCQICMDLPDKPFALSPCGHVLCLSCLQEWFRKAPPTLDEMDIDPEELTDPHYILMRSKSCPSCRASVKHRPVPVFMVKAVATALIKAKPTSSLTPLTNGVDHTDVDSDNPWKGIFPSSDEDEGNHSDIESSESEDEEAEDFLHFYHSRHLRRTIFASMDSSDSEVEDEEDEDGEDEDDEVADDGDEGTSSNDDAGVDRRHVYILPQWAPPRVHIDRTQYNLADDDILRSVKLLERGCTWEMLNNNEISYSHDSGIVVSLPSLRQIAGSDDDSDCEIDAGCMNRVFLGWNVVLDEDDADGEGFLLDILEDMKRNPRGWHFAPRPGVLGAVDVHRLARADEVEDCDTTDSEVNWVDAEDF</sequence>
<evidence type="ECO:0000259" key="6">
    <source>
        <dbReference type="PROSITE" id="PS50089"/>
    </source>
</evidence>
<protein>
    <recommendedName>
        <fullName evidence="6">RING-type domain-containing protein</fullName>
    </recommendedName>
</protein>
<dbReference type="STRING" id="686832.A0A0C3CM28"/>
<dbReference type="InterPro" id="IPR058504">
    <property type="entry name" value="DUF8191"/>
</dbReference>
<dbReference type="Pfam" id="PF00097">
    <property type="entry name" value="zf-C3HC4"/>
    <property type="match status" value="1"/>
</dbReference>
<dbReference type="InterPro" id="IPR001841">
    <property type="entry name" value="Znf_RING"/>
</dbReference>
<reference evidence="8" key="2">
    <citation type="submission" date="2015-01" db="EMBL/GenBank/DDBJ databases">
        <title>Evolutionary Origins and Diversification of the Mycorrhizal Mutualists.</title>
        <authorList>
            <consortium name="DOE Joint Genome Institute"/>
            <consortium name="Mycorrhizal Genomics Consortium"/>
            <person name="Kohler A."/>
            <person name="Kuo A."/>
            <person name="Nagy L.G."/>
            <person name="Floudas D."/>
            <person name="Copeland A."/>
            <person name="Barry K.W."/>
            <person name="Cichocki N."/>
            <person name="Veneault-Fourrey C."/>
            <person name="LaButti K."/>
            <person name="Lindquist E.A."/>
            <person name="Lipzen A."/>
            <person name="Lundell T."/>
            <person name="Morin E."/>
            <person name="Murat C."/>
            <person name="Riley R."/>
            <person name="Ohm R."/>
            <person name="Sun H."/>
            <person name="Tunlid A."/>
            <person name="Henrissat B."/>
            <person name="Grigoriev I.V."/>
            <person name="Hibbett D.S."/>
            <person name="Martin F."/>
        </authorList>
    </citation>
    <scope>NUCLEOTIDE SEQUENCE [LARGE SCALE GENOMIC DNA]</scope>
    <source>
        <strain evidence="8">h7</strain>
    </source>
</reference>
<name>A0A0C3CM28_HEBCY</name>
<dbReference type="Pfam" id="PF26609">
    <property type="entry name" value="DUF8191"/>
    <property type="match status" value="1"/>
</dbReference>
<dbReference type="Gene3D" id="3.30.40.10">
    <property type="entry name" value="Zinc/RING finger domain, C3HC4 (zinc finger)"/>
    <property type="match status" value="1"/>
</dbReference>
<feature type="compositionally biased region" description="Acidic residues" evidence="5">
    <location>
        <begin position="426"/>
        <end position="451"/>
    </location>
</feature>
<feature type="compositionally biased region" description="Low complexity" evidence="5">
    <location>
        <begin position="33"/>
        <end position="45"/>
    </location>
</feature>
<accession>A0A0C3CM28</accession>
<proteinExistence type="predicted"/>
<dbReference type="PROSITE" id="PS50089">
    <property type="entry name" value="ZF_RING_2"/>
    <property type="match status" value="1"/>
</dbReference>
<dbReference type="SMART" id="SM00184">
    <property type="entry name" value="RING"/>
    <property type="match status" value="1"/>
</dbReference>
<evidence type="ECO:0000256" key="1">
    <source>
        <dbReference type="ARBA" id="ARBA00022723"/>
    </source>
</evidence>
<evidence type="ECO:0000256" key="4">
    <source>
        <dbReference type="PROSITE-ProRule" id="PRU00175"/>
    </source>
</evidence>
<evidence type="ECO:0000313" key="8">
    <source>
        <dbReference type="Proteomes" id="UP000053424"/>
    </source>
</evidence>
<evidence type="ECO:0000256" key="2">
    <source>
        <dbReference type="ARBA" id="ARBA00022771"/>
    </source>
</evidence>
<dbReference type="InterPro" id="IPR018957">
    <property type="entry name" value="Znf_C3HC4_RING-type"/>
</dbReference>
<dbReference type="Proteomes" id="UP000053424">
    <property type="component" value="Unassembled WGS sequence"/>
</dbReference>
<dbReference type="InterPro" id="IPR017907">
    <property type="entry name" value="Znf_RING_CS"/>
</dbReference>
<evidence type="ECO:0000256" key="3">
    <source>
        <dbReference type="ARBA" id="ARBA00022833"/>
    </source>
</evidence>
<feature type="compositionally biased region" description="Acidic residues" evidence="5">
    <location>
        <begin position="394"/>
        <end position="403"/>
    </location>
</feature>
<dbReference type="PROSITE" id="PS00518">
    <property type="entry name" value="ZF_RING_1"/>
    <property type="match status" value="1"/>
</dbReference>
<dbReference type="AlphaFoldDB" id="A0A0C3CM28"/>
<gene>
    <name evidence="7" type="ORF">M413DRAFT_442798</name>
</gene>
<feature type="region of interest" description="Disordered" evidence="5">
    <location>
        <begin position="22"/>
        <end position="184"/>
    </location>
</feature>
<dbReference type="InterPro" id="IPR047126">
    <property type="entry name" value="RNF141-like"/>
</dbReference>
<evidence type="ECO:0000256" key="5">
    <source>
        <dbReference type="SAM" id="MobiDB-lite"/>
    </source>
</evidence>
<dbReference type="PANTHER" id="PTHR12109">
    <property type="entry name" value="RING FINGER PROTEIN 141-RELATED"/>
    <property type="match status" value="1"/>
</dbReference>
<feature type="domain" description="RING-type" evidence="6">
    <location>
        <begin position="266"/>
        <end position="329"/>
    </location>
</feature>
<keyword evidence="1" id="KW-0479">Metal-binding</keyword>
<keyword evidence="2 4" id="KW-0863">Zinc-finger</keyword>
<feature type="region of interest" description="Disordered" evidence="5">
    <location>
        <begin position="356"/>
        <end position="403"/>
    </location>
</feature>
<feature type="region of interest" description="Disordered" evidence="5">
    <location>
        <begin position="422"/>
        <end position="461"/>
    </location>
</feature>
<dbReference type="InterPro" id="IPR013083">
    <property type="entry name" value="Znf_RING/FYVE/PHD"/>
</dbReference>